<accession>A0A8H5XCK7</accession>
<evidence type="ECO:0000313" key="3">
    <source>
        <dbReference type="Proteomes" id="UP000572754"/>
    </source>
</evidence>
<organism evidence="2 3">
    <name type="scientific">Fusarium circinatum</name>
    <name type="common">Pitch canker fungus</name>
    <name type="synonym">Gibberella circinata</name>
    <dbReference type="NCBI Taxonomy" id="48490"/>
    <lineage>
        <taxon>Eukaryota</taxon>
        <taxon>Fungi</taxon>
        <taxon>Dikarya</taxon>
        <taxon>Ascomycota</taxon>
        <taxon>Pezizomycotina</taxon>
        <taxon>Sordariomycetes</taxon>
        <taxon>Hypocreomycetidae</taxon>
        <taxon>Hypocreales</taxon>
        <taxon>Nectriaceae</taxon>
        <taxon>Fusarium</taxon>
        <taxon>Fusarium fujikuroi species complex</taxon>
    </lineage>
</organism>
<evidence type="ECO:0000256" key="1">
    <source>
        <dbReference type="SAM" id="MobiDB-lite"/>
    </source>
</evidence>
<feature type="region of interest" description="Disordered" evidence="1">
    <location>
        <begin position="170"/>
        <end position="229"/>
    </location>
</feature>
<feature type="compositionally biased region" description="Acidic residues" evidence="1">
    <location>
        <begin position="171"/>
        <end position="182"/>
    </location>
</feature>
<name>A0A8H5XCK7_FUSCI</name>
<feature type="compositionally biased region" description="Polar residues" evidence="1">
    <location>
        <begin position="218"/>
        <end position="229"/>
    </location>
</feature>
<comment type="caution">
    <text evidence="2">The sequence shown here is derived from an EMBL/GenBank/DDBJ whole genome shotgun (WGS) entry which is preliminary data.</text>
</comment>
<dbReference type="Proteomes" id="UP000572754">
    <property type="component" value="Unassembled WGS sequence"/>
</dbReference>
<reference evidence="2 3" key="2">
    <citation type="submission" date="2020-05" db="EMBL/GenBank/DDBJ databases">
        <title>Identification and distribution of gene clusters putatively required for synthesis of sphingolipid metabolism inhibitors in phylogenetically diverse species of the filamentous fungus Fusarium.</title>
        <authorList>
            <person name="Kim H.-S."/>
            <person name="Busman M."/>
            <person name="Brown D.W."/>
            <person name="Divon H."/>
            <person name="Uhlig S."/>
            <person name="Proctor R.H."/>
        </authorList>
    </citation>
    <scope>NUCLEOTIDE SEQUENCE [LARGE SCALE GENOMIC DNA]</scope>
    <source>
        <strain evidence="2 3">NRRL 25331</strain>
    </source>
</reference>
<protein>
    <submittedName>
        <fullName evidence="2">Uncharacterized protein</fullName>
    </submittedName>
</protein>
<proteinExistence type="predicted"/>
<sequence>MESDQSLLNTLRNALGLENLQDVSQLAQVSQDLLEQKFAATPEGFAPKRMARIYMRWLVHQDFTIEERPQSQVVEQWVSFMVCWGLNLKDAIAIWAEGNGEQHQFIKLENTEPIRPPSLVEGMPPPLRNHNFKTGGQIRKFDEYANDAKIKSALENWPTKDIPFSSIETAVDTDAESEEAEETTSLNIKGEDGEAPAEKKARLDTGSSNSPRLVLKGSGTTSSPIDLTE</sequence>
<dbReference type="EMBL" id="JAAQPE010000025">
    <property type="protein sequence ID" value="KAF5691112.1"/>
    <property type="molecule type" value="Genomic_DNA"/>
</dbReference>
<dbReference type="AlphaFoldDB" id="A0A8H5XCK7"/>
<keyword evidence="3" id="KW-1185">Reference proteome</keyword>
<evidence type="ECO:0000313" key="2">
    <source>
        <dbReference type="EMBL" id="KAF5691112.1"/>
    </source>
</evidence>
<gene>
    <name evidence="2" type="ORF">FCIRC_520</name>
</gene>
<reference evidence="3" key="1">
    <citation type="journal article" date="2020" name="BMC Genomics">
        <title>Correction to: Identification and distribution of gene clusters required for synthesis of sphingolipid metabolism inhibitors in diverse species of the filamentous fungus Fusarium.</title>
        <authorList>
            <person name="Kim H.S."/>
            <person name="Lohmar J.M."/>
            <person name="Busman M."/>
            <person name="Brown D.W."/>
            <person name="Naumann T.A."/>
            <person name="Divon H.H."/>
            <person name="Lysoe E."/>
            <person name="Uhlig S."/>
            <person name="Proctor R.H."/>
        </authorList>
    </citation>
    <scope>NUCLEOTIDE SEQUENCE [LARGE SCALE GENOMIC DNA]</scope>
    <source>
        <strain evidence="3">NRRL 25331</strain>
    </source>
</reference>
<feature type="compositionally biased region" description="Basic and acidic residues" evidence="1">
    <location>
        <begin position="189"/>
        <end position="203"/>
    </location>
</feature>